<protein>
    <submittedName>
        <fullName evidence="1">DUF1919 domain-containing protein</fullName>
    </submittedName>
</protein>
<reference evidence="1 2" key="1">
    <citation type="submission" date="2018-08" db="EMBL/GenBank/DDBJ databases">
        <title>A genome reference for cultivated species of the human gut microbiota.</title>
        <authorList>
            <person name="Zou Y."/>
            <person name="Xue W."/>
            <person name="Luo G."/>
        </authorList>
    </citation>
    <scope>NUCLEOTIDE SEQUENCE [LARGE SCALE GENOMIC DNA]</scope>
    <source>
        <strain evidence="1 2">TF11-7</strain>
    </source>
</reference>
<dbReference type="InterPro" id="IPR015037">
    <property type="entry name" value="DUF1919"/>
</dbReference>
<gene>
    <name evidence="1" type="ORF">DXD17_12385</name>
</gene>
<dbReference type="Proteomes" id="UP000260793">
    <property type="component" value="Unassembled WGS sequence"/>
</dbReference>
<dbReference type="SUPFAM" id="SSF142795">
    <property type="entry name" value="CAC2185-like"/>
    <property type="match status" value="1"/>
</dbReference>
<proteinExistence type="predicted"/>
<evidence type="ECO:0000313" key="1">
    <source>
        <dbReference type="EMBL" id="RGK37413.1"/>
    </source>
</evidence>
<dbReference type="EMBL" id="QSQN01000039">
    <property type="protein sequence ID" value="RGK37413.1"/>
    <property type="molecule type" value="Genomic_DNA"/>
</dbReference>
<dbReference type="Pfam" id="PF08942">
    <property type="entry name" value="DUF1919"/>
    <property type="match status" value="1"/>
</dbReference>
<name>A0A3E4LIX6_9FIRM</name>
<comment type="caution">
    <text evidence="1">The sequence shown here is derived from an EMBL/GenBank/DDBJ whole genome shotgun (WGS) entry which is preliminary data.</text>
</comment>
<dbReference type="AlphaFoldDB" id="A0A3E4LIX6"/>
<sequence length="223" mass="26979">MNIYNGRITRRINKWLRFKFVIPQKRVALEKKEISILCNNCTGGLILHDLGLRFDSPTVNMFFHELDFFEFIEHFEYYIKQKLIQIPNPKYDLDAPDYPVALLSGGEKYKDLELHFLHYKSFEEAFQKWEIRKSRLHRESLYVIWTFMGMPQDEKLYERAQNLPIKNKVIFVNHPIDNEKFPNFFYIRGFEKQIGTGQLAEFMNFKGERYYDQFDYVTWINNG</sequence>
<organism evidence="1 2">
    <name type="scientific">[Ruminococcus] lactaris</name>
    <dbReference type="NCBI Taxonomy" id="46228"/>
    <lineage>
        <taxon>Bacteria</taxon>
        <taxon>Bacillati</taxon>
        <taxon>Bacillota</taxon>
        <taxon>Clostridia</taxon>
        <taxon>Lachnospirales</taxon>
        <taxon>Lachnospiraceae</taxon>
        <taxon>Mediterraneibacter</taxon>
    </lineage>
</organism>
<accession>A0A3E4LIX6</accession>
<dbReference type="InterPro" id="IPR037226">
    <property type="entry name" value="CAC2185-like_sf"/>
</dbReference>
<evidence type="ECO:0000313" key="2">
    <source>
        <dbReference type="Proteomes" id="UP000260793"/>
    </source>
</evidence>
<dbReference type="RefSeq" id="WP_117688587.1">
    <property type="nucleotide sequence ID" value="NZ_QSQN01000039.1"/>
</dbReference>